<keyword evidence="5" id="KW-0539">Nucleus</keyword>
<dbReference type="Pfam" id="PF00072">
    <property type="entry name" value="Response_reg"/>
    <property type="match status" value="1"/>
</dbReference>
<evidence type="ECO:0000313" key="11">
    <source>
        <dbReference type="Proteomes" id="UP000826271"/>
    </source>
</evidence>
<keyword evidence="2" id="KW-0902">Two-component regulatory system</keyword>
<dbReference type="CDD" id="cd17584">
    <property type="entry name" value="REC_typeB_ARR-like"/>
    <property type="match status" value="1"/>
</dbReference>
<proteinExistence type="predicted"/>
<feature type="modified residue" description="4-aspartylphosphate" evidence="6">
    <location>
        <position position="98"/>
    </location>
</feature>
<evidence type="ECO:0000256" key="7">
    <source>
        <dbReference type="SAM" id="MobiDB-lite"/>
    </source>
</evidence>
<dbReference type="FunFam" id="1.10.10.60:FF:000007">
    <property type="entry name" value="Two-component response regulator"/>
    <property type="match status" value="1"/>
</dbReference>
<keyword evidence="8" id="KW-0812">Transmembrane</keyword>
<keyword evidence="3" id="KW-0805">Transcription regulation</keyword>
<sequence length="593" mass="67448">MDSNGFCSPRSDCFPAGLRVLVVDDDPTWLKILEKMLKKCNYEGFLFFLISFNFILFPLRFALMQLRPVFGLTTCNLAQEALNRLRERKDGFDIVISDVNMPDMDGFKLLEHVGLEMDLPVIMMSVDGETSRVMKGVQHGACDYLLKPIRMKELRNIWQHVFRKRIHEVRDIEGHESLEELQMMRNGTEQFDDNYLYGGEFISGKKRKDVDNKYDERMCGDPSSLKKARVVWTVDLHQKFVKAVNQIGFENKAIRYSCLAEVGPKKILDLMGVPRLTRENVASHLQKYRLYLSRLQKENELKATLGGTKHSDFSPKDSAANACLQNPINLQHESFTVPAHKILVHNDDPKICEGNVKQSLPVSESKKSRFADSSDPQKSSSSRNSFDRSFGPFDSDVKSEPMMQSRYPWSTKLPSKQEHKPCFQFDHPPLPVHRTQADSVGPNLPHNPGPSSIDSGKATRARVELSNGKSIEKVTKVESTAALFSFQPEIESISSSMWNTKNHISEQNLFDHRNLILGTGSTRKLWDEEFNSYSSQGEFYQPFSDLGNIGSLGYGNQELIADVPPHLYDPLNFDFEYPGDPVEYPVIDQGLFA</sequence>
<keyword evidence="4" id="KW-0804">Transcription</keyword>
<accession>A0AAV6XLS1</accession>
<evidence type="ECO:0000256" key="6">
    <source>
        <dbReference type="PROSITE-ProRule" id="PRU00169"/>
    </source>
</evidence>
<comment type="caution">
    <text evidence="10">The sequence shown here is derived from an EMBL/GenBank/DDBJ whole genome shotgun (WGS) entry which is preliminary data.</text>
</comment>
<dbReference type="Gene3D" id="3.40.50.2300">
    <property type="match status" value="1"/>
</dbReference>
<evidence type="ECO:0000256" key="1">
    <source>
        <dbReference type="ARBA" id="ARBA00004123"/>
    </source>
</evidence>
<gene>
    <name evidence="10" type="ORF">BUALT_Bualt05G0166200</name>
</gene>
<dbReference type="SUPFAM" id="SSF46689">
    <property type="entry name" value="Homeodomain-like"/>
    <property type="match status" value="1"/>
</dbReference>
<reference evidence="10" key="1">
    <citation type="submission" date="2019-10" db="EMBL/GenBank/DDBJ databases">
        <authorList>
            <person name="Zhang R."/>
            <person name="Pan Y."/>
            <person name="Wang J."/>
            <person name="Ma R."/>
            <person name="Yu S."/>
        </authorList>
    </citation>
    <scope>NUCLEOTIDE SEQUENCE</scope>
    <source>
        <strain evidence="10">LA-IB0</strain>
        <tissue evidence="10">Leaf</tissue>
    </source>
</reference>
<organism evidence="10 11">
    <name type="scientific">Buddleja alternifolia</name>
    <dbReference type="NCBI Taxonomy" id="168488"/>
    <lineage>
        <taxon>Eukaryota</taxon>
        <taxon>Viridiplantae</taxon>
        <taxon>Streptophyta</taxon>
        <taxon>Embryophyta</taxon>
        <taxon>Tracheophyta</taxon>
        <taxon>Spermatophyta</taxon>
        <taxon>Magnoliopsida</taxon>
        <taxon>eudicotyledons</taxon>
        <taxon>Gunneridae</taxon>
        <taxon>Pentapetalae</taxon>
        <taxon>asterids</taxon>
        <taxon>lamiids</taxon>
        <taxon>Lamiales</taxon>
        <taxon>Scrophulariaceae</taxon>
        <taxon>Buddlejeae</taxon>
        <taxon>Buddleja</taxon>
    </lineage>
</organism>
<evidence type="ECO:0000313" key="10">
    <source>
        <dbReference type="EMBL" id="KAG8383263.1"/>
    </source>
</evidence>
<keyword evidence="8" id="KW-0472">Membrane</keyword>
<evidence type="ECO:0000256" key="8">
    <source>
        <dbReference type="SAM" id="Phobius"/>
    </source>
</evidence>
<dbReference type="PROSITE" id="PS50110">
    <property type="entry name" value="RESPONSE_REGULATORY"/>
    <property type="match status" value="1"/>
</dbReference>
<name>A0AAV6XLS1_9LAMI</name>
<dbReference type="InterPro" id="IPR001789">
    <property type="entry name" value="Sig_transdc_resp-reg_receiver"/>
</dbReference>
<evidence type="ECO:0000256" key="3">
    <source>
        <dbReference type="ARBA" id="ARBA00023015"/>
    </source>
</evidence>
<dbReference type="InterPro" id="IPR009057">
    <property type="entry name" value="Homeodomain-like_sf"/>
</dbReference>
<dbReference type="AlphaFoldDB" id="A0AAV6XLS1"/>
<comment type="subcellular location">
    <subcellularLocation>
        <location evidence="1">Nucleus</location>
    </subcellularLocation>
</comment>
<dbReference type="NCBIfam" id="TIGR01557">
    <property type="entry name" value="myb_SHAQKYF"/>
    <property type="match status" value="1"/>
</dbReference>
<evidence type="ECO:0000256" key="4">
    <source>
        <dbReference type="ARBA" id="ARBA00023163"/>
    </source>
</evidence>
<dbReference type="PANTHER" id="PTHR43874">
    <property type="entry name" value="TWO-COMPONENT RESPONSE REGULATOR"/>
    <property type="match status" value="1"/>
</dbReference>
<feature type="transmembrane region" description="Helical" evidence="8">
    <location>
        <begin position="45"/>
        <end position="63"/>
    </location>
</feature>
<evidence type="ECO:0000256" key="5">
    <source>
        <dbReference type="ARBA" id="ARBA00023242"/>
    </source>
</evidence>
<dbReference type="GO" id="GO:0005634">
    <property type="term" value="C:nucleus"/>
    <property type="evidence" value="ECO:0007669"/>
    <property type="project" value="UniProtKB-SubCell"/>
</dbReference>
<feature type="domain" description="Response regulatory" evidence="9">
    <location>
        <begin position="19"/>
        <end position="162"/>
    </location>
</feature>
<dbReference type="EMBL" id="WHWC01000005">
    <property type="protein sequence ID" value="KAG8383263.1"/>
    <property type="molecule type" value="Genomic_DNA"/>
</dbReference>
<evidence type="ECO:0000259" key="9">
    <source>
        <dbReference type="PROSITE" id="PS50110"/>
    </source>
</evidence>
<protein>
    <recommendedName>
        <fullName evidence="9">Response regulatory domain-containing protein</fullName>
    </recommendedName>
</protein>
<dbReference type="PANTHER" id="PTHR43874:SF137">
    <property type="entry name" value="TWO-COMPONENT RESPONSE REGULATOR ARR11"/>
    <property type="match status" value="1"/>
</dbReference>
<dbReference type="GO" id="GO:0009736">
    <property type="term" value="P:cytokinin-activated signaling pathway"/>
    <property type="evidence" value="ECO:0007669"/>
    <property type="project" value="InterPro"/>
</dbReference>
<dbReference type="InterPro" id="IPR011006">
    <property type="entry name" value="CheY-like_superfamily"/>
</dbReference>
<dbReference type="SMART" id="SM00448">
    <property type="entry name" value="REC"/>
    <property type="match status" value="1"/>
</dbReference>
<dbReference type="GO" id="GO:0000160">
    <property type="term" value="P:phosphorelay signal transduction system"/>
    <property type="evidence" value="ECO:0007669"/>
    <property type="project" value="UniProtKB-KW"/>
</dbReference>
<dbReference type="Proteomes" id="UP000826271">
    <property type="component" value="Unassembled WGS sequence"/>
</dbReference>
<dbReference type="GO" id="GO:0003677">
    <property type="term" value="F:DNA binding"/>
    <property type="evidence" value="ECO:0007669"/>
    <property type="project" value="InterPro"/>
</dbReference>
<feature type="region of interest" description="Disordered" evidence="7">
    <location>
        <begin position="354"/>
        <end position="457"/>
    </location>
</feature>
<dbReference type="InterPro" id="IPR001005">
    <property type="entry name" value="SANT/Myb"/>
</dbReference>
<keyword evidence="6" id="KW-0597">Phosphoprotein</keyword>
<dbReference type="Gene3D" id="1.10.10.60">
    <property type="entry name" value="Homeodomain-like"/>
    <property type="match status" value="1"/>
</dbReference>
<dbReference type="InterPro" id="IPR006447">
    <property type="entry name" value="Myb_dom_plants"/>
</dbReference>
<evidence type="ECO:0000256" key="2">
    <source>
        <dbReference type="ARBA" id="ARBA00023012"/>
    </source>
</evidence>
<dbReference type="SUPFAM" id="SSF52172">
    <property type="entry name" value="CheY-like"/>
    <property type="match status" value="2"/>
</dbReference>
<feature type="compositionally biased region" description="Low complexity" evidence="7">
    <location>
        <begin position="373"/>
        <end position="390"/>
    </location>
</feature>
<keyword evidence="8" id="KW-1133">Transmembrane helix</keyword>
<dbReference type="Pfam" id="PF00249">
    <property type="entry name" value="Myb_DNA-binding"/>
    <property type="match status" value="1"/>
</dbReference>
<keyword evidence="11" id="KW-1185">Reference proteome</keyword>
<dbReference type="InterPro" id="IPR045279">
    <property type="entry name" value="ARR-like"/>
</dbReference>